<dbReference type="VEuPathDB" id="FungiDB:PC110_g5694"/>
<organism evidence="1 2">
    <name type="scientific">Phytophthora cactorum</name>
    <dbReference type="NCBI Taxonomy" id="29920"/>
    <lineage>
        <taxon>Eukaryota</taxon>
        <taxon>Sar</taxon>
        <taxon>Stramenopiles</taxon>
        <taxon>Oomycota</taxon>
        <taxon>Peronosporomycetes</taxon>
        <taxon>Peronosporales</taxon>
        <taxon>Peronosporaceae</taxon>
        <taxon>Phytophthora</taxon>
    </lineage>
</organism>
<accession>A0A8T0YIT2</accession>
<protein>
    <submittedName>
        <fullName evidence="1">Uncharacterized protein</fullName>
    </submittedName>
</protein>
<name>A0A8T0YIT2_9STRA</name>
<sequence length="192" mass="21900">MDYNQTNELEPPRSESVEEIVDCFLDEEASMLEFLESCEMAQRELVISTTPAEATNTQAGTISNVSPDDIRNYAAMMSASRRATPQTKSWYKRRNEEVLYLRDKVQQLSALLDQLKVEATLLSALVAITPAPELELWKSIATRAGNKARRKRGRKREITRILQSRVTQAFKSLREDSARNALEFSKRCRVDV</sequence>
<proteinExistence type="predicted"/>
<gene>
    <name evidence="1" type="ORF">PC113_g15850</name>
</gene>
<dbReference type="EMBL" id="RCMG01000603">
    <property type="protein sequence ID" value="KAG2851513.1"/>
    <property type="molecule type" value="Genomic_DNA"/>
</dbReference>
<evidence type="ECO:0000313" key="1">
    <source>
        <dbReference type="EMBL" id="KAG2851513.1"/>
    </source>
</evidence>
<reference evidence="1" key="1">
    <citation type="submission" date="2018-10" db="EMBL/GenBank/DDBJ databases">
        <title>Effector identification in a new, highly contiguous assembly of the strawberry crown rot pathogen Phytophthora cactorum.</title>
        <authorList>
            <person name="Armitage A.D."/>
            <person name="Nellist C.F."/>
            <person name="Bates H."/>
            <person name="Vickerstaff R.J."/>
            <person name="Harrison R.J."/>
        </authorList>
    </citation>
    <scope>NUCLEOTIDE SEQUENCE</scope>
    <source>
        <strain evidence="1">15-7</strain>
    </source>
</reference>
<dbReference type="Proteomes" id="UP000735874">
    <property type="component" value="Unassembled WGS sequence"/>
</dbReference>
<dbReference type="AlphaFoldDB" id="A0A8T0YIT2"/>
<comment type="caution">
    <text evidence="1">The sequence shown here is derived from an EMBL/GenBank/DDBJ whole genome shotgun (WGS) entry which is preliminary data.</text>
</comment>
<evidence type="ECO:0000313" key="2">
    <source>
        <dbReference type="Proteomes" id="UP000735874"/>
    </source>
</evidence>